<sequence length="91" mass="11371">MKYNSDRKLVYFNTGFGRIYTYFYDEKGNLTKMQMQEDDYTETEYYTYLSFDNYGNWLRRIQKITFNNDLKDLIYIQEREIEYYLGNESNY</sequence>
<dbReference type="EMBL" id="BQKB01000014">
    <property type="protein sequence ID" value="GJM52619.1"/>
    <property type="molecule type" value="Genomic_DNA"/>
</dbReference>
<protein>
    <recommendedName>
        <fullName evidence="5">Sugar-binding protein</fullName>
    </recommendedName>
</protein>
<gene>
    <name evidence="1" type="ORF">RCZ15_01440</name>
    <name evidence="2" type="ORF">RCZ16_09360</name>
</gene>
<evidence type="ECO:0008006" key="5">
    <source>
        <dbReference type="Google" id="ProtNLM"/>
    </source>
</evidence>
<dbReference type="Proteomes" id="UP001208692">
    <property type="component" value="Unassembled WGS sequence"/>
</dbReference>
<dbReference type="AlphaFoldDB" id="A0AAV5APA1"/>
<organism evidence="1 3">
    <name type="scientific">Capnocytophaga catalasegens</name>
    <dbReference type="NCBI Taxonomy" id="1004260"/>
    <lineage>
        <taxon>Bacteria</taxon>
        <taxon>Pseudomonadati</taxon>
        <taxon>Bacteroidota</taxon>
        <taxon>Flavobacteriia</taxon>
        <taxon>Flavobacteriales</taxon>
        <taxon>Flavobacteriaceae</taxon>
        <taxon>Capnocytophaga</taxon>
    </lineage>
</organism>
<evidence type="ECO:0000313" key="4">
    <source>
        <dbReference type="Proteomes" id="UP001208692"/>
    </source>
</evidence>
<dbReference type="RefSeq" id="WP_264845789.1">
    <property type="nucleotide sequence ID" value="NZ_BPMA01000015.1"/>
</dbReference>
<reference evidence="1 4" key="1">
    <citation type="submission" date="2021-11" db="EMBL/GenBank/DDBJ databases">
        <title>Draft genome sequence of Capnocytophaga sp. strain KC07075 isolated from cat oral cavity.</title>
        <authorList>
            <person name="Suzuki M."/>
            <person name="Imaoka K."/>
            <person name="Kimura M."/>
            <person name="Morikawa S."/>
            <person name="Maeda K."/>
        </authorList>
    </citation>
    <scope>NUCLEOTIDE SEQUENCE</scope>
    <source>
        <strain evidence="1">KC07075</strain>
        <strain evidence="2 4">KC07079</strain>
    </source>
</reference>
<keyword evidence="4" id="KW-1185">Reference proteome</keyword>
<name>A0AAV5APA1_9FLAO</name>
<evidence type="ECO:0000313" key="3">
    <source>
        <dbReference type="Proteomes" id="UP001207736"/>
    </source>
</evidence>
<dbReference type="EMBL" id="BQKA01000004">
    <property type="protein sequence ID" value="GJM49168.1"/>
    <property type="molecule type" value="Genomic_DNA"/>
</dbReference>
<comment type="caution">
    <text evidence="1">The sequence shown here is derived from an EMBL/GenBank/DDBJ whole genome shotgun (WGS) entry which is preliminary data.</text>
</comment>
<evidence type="ECO:0000313" key="1">
    <source>
        <dbReference type="EMBL" id="GJM49168.1"/>
    </source>
</evidence>
<accession>A0AAV5APA1</accession>
<proteinExistence type="predicted"/>
<evidence type="ECO:0000313" key="2">
    <source>
        <dbReference type="EMBL" id="GJM52619.1"/>
    </source>
</evidence>
<dbReference type="Proteomes" id="UP001207736">
    <property type="component" value="Unassembled WGS sequence"/>
</dbReference>